<dbReference type="AlphaFoldDB" id="M1P6L8"/>
<sequence>MEILLADSAAKKNSLTVKELIQFSDIEPELNAEVVAKFLVSQREGNIYSLDGSLIAAVVTCCDRCTNTVELNFEQEFSYQLRVEEEPQMAAEYGFGEEDCDVVYLKESVVESGDILREQLLLALPTTCLCSDTCKGLCDRCGINLNEKQCKCKETNEDSPFAILKKLQKN</sequence>
<protein>
    <submittedName>
        <fullName evidence="1">Putative metal-binding protein</fullName>
    </submittedName>
</protein>
<dbReference type="PANTHER" id="PTHR34374">
    <property type="entry name" value="LARGE RIBOSOMAL RNA SUBUNIT ACCUMULATION PROTEIN YCED HOMOLOG 1, CHLOROPLASTIC"/>
    <property type="match status" value="1"/>
</dbReference>
<dbReference type="KEGG" id="dsf:UWK_02562"/>
<gene>
    <name evidence="1" type="ordered locus">UWK_02562</name>
</gene>
<organism evidence="1 2">
    <name type="scientific">Desulfocapsa sulfexigens (strain DSM 10523 / SB164P1)</name>
    <dbReference type="NCBI Taxonomy" id="1167006"/>
    <lineage>
        <taxon>Bacteria</taxon>
        <taxon>Pseudomonadati</taxon>
        <taxon>Thermodesulfobacteriota</taxon>
        <taxon>Desulfobulbia</taxon>
        <taxon>Desulfobulbales</taxon>
        <taxon>Desulfocapsaceae</taxon>
        <taxon>Desulfocapsa</taxon>
    </lineage>
</organism>
<dbReference type="OrthoDB" id="9790372at2"/>
<evidence type="ECO:0000313" key="2">
    <source>
        <dbReference type="Proteomes" id="UP000011721"/>
    </source>
</evidence>
<name>M1P6L8_DESSD</name>
<dbReference type="HOGENOM" id="CLU_100236_1_1_7"/>
<dbReference type="eggNOG" id="COG1399">
    <property type="taxonomic scope" value="Bacteria"/>
</dbReference>
<reference evidence="2" key="1">
    <citation type="journal article" date="2013" name="Stand. Genomic Sci.">
        <title>Complete genome sequence of Desulfocapsa sulfexigens, a marine deltaproteobacterium specialized in disproportionating inorganic sulfur compounds.</title>
        <authorList>
            <person name="Finster K.W."/>
            <person name="Kjeldsen K.U."/>
            <person name="Kube M."/>
            <person name="Reinhardt R."/>
            <person name="Mussmann M."/>
            <person name="Amann R."/>
            <person name="Schreiber L."/>
        </authorList>
    </citation>
    <scope>NUCLEOTIDE SEQUENCE [LARGE SCALE GENOMIC DNA]</scope>
    <source>
        <strain evidence="2">DSM 10523 / SB164P1</strain>
    </source>
</reference>
<proteinExistence type="predicted"/>
<dbReference type="PANTHER" id="PTHR34374:SF1">
    <property type="entry name" value="LARGE RIBOSOMAL RNA SUBUNIT ACCUMULATION PROTEIN YCED HOMOLOG 1, CHLOROPLASTIC"/>
    <property type="match status" value="1"/>
</dbReference>
<dbReference type="STRING" id="1167006.UWK_02562"/>
<dbReference type="EMBL" id="CP003985">
    <property type="protein sequence ID" value="AGF79098.1"/>
    <property type="molecule type" value="Genomic_DNA"/>
</dbReference>
<evidence type="ECO:0000313" key="1">
    <source>
        <dbReference type="EMBL" id="AGF79098.1"/>
    </source>
</evidence>
<keyword evidence="2" id="KW-1185">Reference proteome</keyword>
<dbReference type="Proteomes" id="UP000011721">
    <property type="component" value="Chromosome"/>
</dbReference>
<dbReference type="Pfam" id="PF02620">
    <property type="entry name" value="YceD"/>
    <property type="match status" value="1"/>
</dbReference>
<dbReference type="InterPro" id="IPR003772">
    <property type="entry name" value="YceD"/>
</dbReference>
<accession>M1P6L8</accession>
<dbReference type="RefSeq" id="WP_015404784.1">
    <property type="nucleotide sequence ID" value="NC_020304.1"/>
</dbReference>